<dbReference type="AlphaFoldDB" id="A0AA85KKA8"/>
<dbReference type="Pfam" id="PF00027">
    <property type="entry name" value="cNMP_binding"/>
    <property type="match status" value="1"/>
</dbReference>
<name>A0AA85KKA8_TRIRE</name>
<dbReference type="CDD" id="cd00038">
    <property type="entry name" value="CAP_ED"/>
    <property type="match status" value="1"/>
</dbReference>
<dbReference type="InterPro" id="IPR018490">
    <property type="entry name" value="cNMP-bd_dom_sf"/>
</dbReference>
<evidence type="ECO:0000259" key="2">
    <source>
        <dbReference type="PROSITE" id="PS50042"/>
    </source>
</evidence>
<evidence type="ECO:0000256" key="1">
    <source>
        <dbReference type="SAM" id="MobiDB-lite"/>
    </source>
</evidence>
<dbReference type="PROSITE" id="PS00889">
    <property type="entry name" value="CNMP_BINDING_2"/>
    <property type="match status" value="1"/>
</dbReference>
<evidence type="ECO:0000313" key="4">
    <source>
        <dbReference type="WBParaSite" id="TREG1_94190.1"/>
    </source>
</evidence>
<dbReference type="WBParaSite" id="TREG1_94190.1">
    <property type="protein sequence ID" value="TREG1_94190.1"/>
    <property type="gene ID" value="TREG1_94190"/>
</dbReference>
<proteinExistence type="predicted"/>
<accession>A0AA85KKA8</accession>
<evidence type="ECO:0000313" key="3">
    <source>
        <dbReference type="Proteomes" id="UP000050795"/>
    </source>
</evidence>
<feature type="domain" description="Cyclic nucleotide-binding" evidence="2">
    <location>
        <begin position="248"/>
        <end position="373"/>
    </location>
</feature>
<keyword evidence="3" id="KW-1185">Reference proteome</keyword>
<dbReference type="SMART" id="SM00100">
    <property type="entry name" value="cNMP"/>
    <property type="match status" value="1"/>
</dbReference>
<reference evidence="3" key="1">
    <citation type="submission" date="2022-06" db="EMBL/GenBank/DDBJ databases">
        <authorList>
            <person name="Berger JAMES D."/>
            <person name="Berger JAMES D."/>
        </authorList>
    </citation>
    <scope>NUCLEOTIDE SEQUENCE [LARGE SCALE GENOMIC DNA]</scope>
</reference>
<reference evidence="4" key="2">
    <citation type="submission" date="2023-11" db="UniProtKB">
        <authorList>
            <consortium name="WormBaseParasite"/>
        </authorList>
    </citation>
    <scope>IDENTIFICATION</scope>
</reference>
<sequence length="582" mass="66849">MRFIINQEGDQENDGDVDEFLNIEFHADHSHPSRRHLTSIDRSTLRRRSQRKKESYSEINNDPIEDTLSSRMNDIQISKKDVKGQSDHARQEDTFLRSAQTVSSPTSSLSRFSSCDNLSHTDEYLDETDSSDKLKRNLGKKIPPIKALKRILIAGLLLRATLNLIRPIQELRDAKLRSKNAQTFVELQKDIEDRLSSEQLGFNKYDFKINREKHLTHDAVKILTIPSSYRTESMIHTALVAVTATVEAFSEFPIAMQNAIIRNAWYEKYEARRMIIRQGQPPLNFYFIVSGTVVVSVSRKNKQTGEPFEETVSILKAGQSFGELALIYRSNRSATIICKTSVELLVMSQDEFNKIFLQNSHDKEAEHISFLRTISFIPYQVIDQLSSADGSVLLFTYFRRNMTICMDSNQSNWIYIVKTGQCRILKGIELKAKCGNSTSGKGGRPETRVQYYYCKSNNIRSKRSKSTTIQNSRKQSNSKDNKIFIELKTLEPNSVFGLESIVFEPFGGTTSVSLVSDGAECVAISKKFFIEHCPTNFMNWLRSKVQPFPKVEELESKLSIYREWMLYRNRLLEESTHQLRDS</sequence>
<feature type="region of interest" description="Disordered" evidence="1">
    <location>
        <begin position="31"/>
        <end position="65"/>
    </location>
</feature>
<dbReference type="PANTHER" id="PTHR23011:SF28">
    <property type="entry name" value="CYCLIC NUCLEOTIDE-BINDING DOMAIN CONTAINING PROTEIN"/>
    <property type="match status" value="1"/>
</dbReference>
<dbReference type="InterPro" id="IPR014710">
    <property type="entry name" value="RmlC-like_jellyroll"/>
</dbReference>
<dbReference type="SUPFAM" id="SSF51206">
    <property type="entry name" value="cAMP-binding domain-like"/>
    <property type="match status" value="2"/>
</dbReference>
<protein>
    <recommendedName>
        <fullName evidence="2">Cyclic nucleotide-binding domain-containing protein</fullName>
    </recommendedName>
</protein>
<dbReference type="PROSITE" id="PS50042">
    <property type="entry name" value="CNMP_BINDING_3"/>
    <property type="match status" value="1"/>
</dbReference>
<dbReference type="PANTHER" id="PTHR23011">
    <property type="entry name" value="CYCLIC NUCLEOTIDE-BINDING DOMAIN CONTAINING PROTEIN"/>
    <property type="match status" value="1"/>
</dbReference>
<dbReference type="InterPro" id="IPR018488">
    <property type="entry name" value="cNMP-bd_CS"/>
</dbReference>
<dbReference type="InterPro" id="IPR000595">
    <property type="entry name" value="cNMP-bd_dom"/>
</dbReference>
<dbReference type="Proteomes" id="UP000050795">
    <property type="component" value="Unassembled WGS sequence"/>
</dbReference>
<organism evidence="3 4">
    <name type="scientific">Trichobilharzia regenti</name>
    <name type="common">Nasal bird schistosome</name>
    <dbReference type="NCBI Taxonomy" id="157069"/>
    <lineage>
        <taxon>Eukaryota</taxon>
        <taxon>Metazoa</taxon>
        <taxon>Spiralia</taxon>
        <taxon>Lophotrochozoa</taxon>
        <taxon>Platyhelminthes</taxon>
        <taxon>Trematoda</taxon>
        <taxon>Digenea</taxon>
        <taxon>Strigeidida</taxon>
        <taxon>Schistosomatoidea</taxon>
        <taxon>Schistosomatidae</taxon>
        <taxon>Trichobilharzia</taxon>
    </lineage>
</organism>
<dbReference type="Gene3D" id="2.60.120.10">
    <property type="entry name" value="Jelly Rolls"/>
    <property type="match status" value="2"/>
</dbReference>